<reference evidence="2" key="1">
    <citation type="submission" date="2025-08" db="UniProtKB">
        <authorList>
            <consortium name="RefSeq"/>
        </authorList>
    </citation>
    <scope>IDENTIFICATION</scope>
    <source>
        <tissue evidence="2">Muscle</tissue>
    </source>
</reference>
<dbReference type="KEGG" id="bbif:117215104"/>
<dbReference type="GeneID" id="117215104"/>
<dbReference type="AlphaFoldDB" id="A0A6P8N8S5"/>
<organism evidence="1 2">
    <name type="scientific">Bombus bifarius</name>
    <dbReference type="NCBI Taxonomy" id="103933"/>
    <lineage>
        <taxon>Eukaryota</taxon>
        <taxon>Metazoa</taxon>
        <taxon>Ecdysozoa</taxon>
        <taxon>Arthropoda</taxon>
        <taxon>Hexapoda</taxon>
        <taxon>Insecta</taxon>
        <taxon>Pterygota</taxon>
        <taxon>Neoptera</taxon>
        <taxon>Endopterygota</taxon>
        <taxon>Hymenoptera</taxon>
        <taxon>Apocrita</taxon>
        <taxon>Aculeata</taxon>
        <taxon>Apoidea</taxon>
        <taxon>Anthophila</taxon>
        <taxon>Apidae</taxon>
        <taxon>Bombus</taxon>
        <taxon>Pyrobombus</taxon>
    </lineage>
</organism>
<evidence type="ECO:0000313" key="2">
    <source>
        <dbReference type="RefSeq" id="XP_033317428.1"/>
    </source>
</evidence>
<sequence length="100" mass="11738">MTQVLTGHGTFGEYLLRIRREVTSTFHHCEKEEDTAQHTLEFCPTWEEPRHVLRLVIGESMAPEAVVEAMLRGQQEYIAVRSYCQQVMLLKERAERERGY</sequence>
<dbReference type="Proteomes" id="UP000515164">
    <property type="component" value="Unplaced"/>
</dbReference>
<protein>
    <submittedName>
        <fullName evidence="2">Uncharacterized protein LOC117215104</fullName>
    </submittedName>
</protein>
<dbReference type="RefSeq" id="XP_033317428.1">
    <property type="nucleotide sequence ID" value="XM_033461537.1"/>
</dbReference>
<name>A0A6P8N8S5_9HYME</name>
<evidence type="ECO:0000313" key="1">
    <source>
        <dbReference type="Proteomes" id="UP000515164"/>
    </source>
</evidence>
<accession>A0A6P8N8S5</accession>
<keyword evidence="1" id="KW-1185">Reference proteome</keyword>
<proteinExistence type="predicted"/>
<gene>
    <name evidence="2" type="primary">LOC117215104</name>
</gene>